<dbReference type="PANTHER" id="PTHR47371">
    <property type="entry name" value="LIPOTEICHOIC ACID SYNTHASE"/>
    <property type="match status" value="1"/>
</dbReference>
<dbReference type="InterPro" id="IPR050448">
    <property type="entry name" value="OpgB/LTA_synthase_biosynth"/>
</dbReference>
<keyword evidence="10" id="KW-1185">Reference proteome</keyword>
<dbReference type="RefSeq" id="WP_046822883.1">
    <property type="nucleotide sequence ID" value="NZ_LBBT01000184.1"/>
</dbReference>
<evidence type="ECO:0000256" key="1">
    <source>
        <dbReference type="ARBA" id="ARBA00004651"/>
    </source>
</evidence>
<comment type="caution">
    <text evidence="9">The sequence shown here is derived from an EMBL/GenBank/DDBJ whole genome shotgun (WGS) entry which is preliminary data.</text>
</comment>
<evidence type="ECO:0000313" key="9">
    <source>
        <dbReference type="EMBL" id="KKY01476.1"/>
    </source>
</evidence>
<keyword evidence="3" id="KW-1003">Cell membrane</keyword>
<feature type="transmembrane region" description="Helical" evidence="7">
    <location>
        <begin position="6"/>
        <end position="22"/>
    </location>
</feature>
<keyword evidence="5 7" id="KW-1133">Transmembrane helix</keyword>
<dbReference type="PATRIC" id="fig|1629550.3.peg.1156"/>
<dbReference type="OrthoDB" id="9760224at2"/>
<feature type="transmembrane region" description="Helical" evidence="7">
    <location>
        <begin position="34"/>
        <end position="53"/>
    </location>
</feature>
<evidence type="ECO:0000313" key="10">
    <source>
        <dbReference type="Proteomes" id="UP000034407"/>
    </source>
</evidence>
<dbReference type="Gene3D" id="3.40.720.10">
    <property type="entry name" value="Alkaline Phosphatase, subunit A"/>
    <property type="match status" value="1"/>
</dbReference>
<evidence type="ECO:0000259" key="8">
    <source>
        <dbReference type="Pfam" id="PF00884"/>
    </source>
</evidence>
<dbReference type="CDD" id="cd16015">
    <property type="entry name" value="LTA_synthase"/>
    <property type="match status" value="1"/>
</dbReference>
<dbReference type="AlphaFoldDB" id="A0A0M3DH72"/>
<dbReference type="SUPFAM" id="SSF53649">
    <property type="entry name" value="Alkaline phosphatase-like"/>
    <property type="match status" value="1"/>
</dbReference>
<feature type="transmembrane region" description="Helical" evidence="7">
    <location>
        <begin position="207"/>
        <end position="225"/>
    </location>
</feature>
<reference evidence="9 10" key="1">
    <citation type="submission" date="2015-04" db="EMBL/GenBank/DDBJ databases">
        <title>Microcin producing Clostridium sp. JC272T.</title>
        <authorList>
            <person name="Jyothsna T."/>
            <person name="Sasikala C."/>
            <person name="Ramana C."/>
        </authorList>
    </citation>
    <scope>NUCLEOTIDE SEQUENCE [LARGE SCALE GENOMIC DNA]</scope>
    <source>
        <strain evidence="9 10">JC272</strain>
    </source>
</reference>
<comment type="subcellular location">
    <subcellularLocation>
        <location evidence="1">Cell membrane</location>
        <topology evidence="1">Multi-pass membrane protein</topology>
    </subcellularLocation>
</comment>
<evidence type="ECO:0000256" key="5">
    <source>
        <dbReference type="ARBA" id="ARBA00022989"/>
    </source>
</evidence>
<dbReference type="EMBL" id="LBBT01000184">
    <property type="protein sequence ID" value="KKY01476.1"/>
    <property type="molecule type" value="Genomic_DNA"/>
</dbReference>
<evidence type="ECO:0000256" key="3">
    <source>
        <dbReference type="ARBA" id="ARBA00022475"/>
    </source>
</evidence>
<gene>
    <name evidence="9" type="ORF">VN21_08600</name>
</gene>
<dbReference type="Pfam" id="PF00884">
    <property type="entry name" value="Sulfatase"/>
    <property type="match status" value="1"/>
</dbReference>
<feature type="transmembrane region" description="Helical" evidence="7">
    <location>
        <begin position="108"/>
        <end position="128"/>
    </location>
</feature>
<dbReference type="InterPro" id="IPR000917">
    <property type="entry name" value="Sulfatase_N"/>
</dbReference>
<protein>
    <submittedName>
        <fullName evidence="9">Sulfatase</fullName>
    </submittedName>
</protein>
<feature type="domain" description="Sulfatase N-terminal" evidence="8">
    <location>
        <begin position="263"/>
        <end position="554"/>
    </location>
</feature>
<feature type="transmembrane region" description="Helical" evidence="7">
    <location>
        <begin position="168"/>
        <end position="186"/>
    </location>
</feature>
<dbReference type="Proteomes" id="UP000034407">
    <property type="component" value="Unassembled WGS sequence"/>
</dbReference>
<comment type="pathway">
    <text evidence="2">Cell wall biogenesis; lipoteichoic acid biosynthesis.</text>
</comment>
<organism evidence="9 10">
    <name type="scientific">Paraclostridium benzoelyticum</name>
    <dbReference type="NCBI Taxonomy" id="1629550"/>
    <lineage>
        <taxon>Bacteria</taxon>
        <taxon>Bacillati</taxon>
        <taxon>Bacillota</taxon>
        <taxon>Clostridia</taxon>
        <taxon>Peptostreptococcales</taxon>
        <taxon>Peptostreptococcaceae</taxon>
        <taxon>Paraclostridium</taxon>
    </lineage>
</organism>
<dbReference type="InterPro" id="IPR017850">
    <property type="entry name" value="Alkaline_phosphatase_core_sf"/>
</dbReference>
<name>A0A0M3DH72_9FIRM</name>
<accession>A0A0M3DH72</accession>
<evidence type="ECO:0000256" key="4">
    <source>
        <dbReference type="ARBA" id="ARBA00022692"/>
    </source>
</evidence>
<evidence type="ECO:0000256" key="7">
    <source>
        <dbReference type="SAM" id="Phobius"/>
    </source>
</evidence>
<proteinExistence type="predicted"/>
<feature type="transmembrane region" description="Helical" evidence="7">
    <location>
        <begin position="73"/>
        <end position="96"/>
    </location>
</feature>
<sequence length="611" mass="69370">MQIISYLIPGILLSLVDYFLFENNKKPLAIIKKLLFFIILFNIISLNLVKYVFNQPQILEGVLYTTTAFPYKYMAFTLFLGVCFIFAKGVLNSNVSFSKITNKMSKKVLVVSIISVVFFVIGVTFVFFSRWFVNFFGEITPEQFLFNLKSPLKGTASGMSQEILSNPIFKTVTLTTIFLIVLNFNYDIFVVKNHVKIKILSQRYLKLASIVLSFIVLIGGVSYGFGKLRLKEVFSAYLSNSTFIADNYVDPNKTKISFPNKKRNLIHIYLESVENSYLSKDLGGNMDVNLMPELYELSKEGVSFSNNDKLGGPYQTYGSSWSVASMINMGMGIPLKIPMDGNSYGTSGSFLPGAISIGDMLESQGYNQTIMFGADADFGGLTTYFKTHGNFNIFDYKAAKKKKLIPQDYAVWWGFEDDKLYDFAKDELTRLSKEGKPFNFTMETADTHFPDGYLSPNAEKKHDSQYANVISYSTKETVEFVRWIQQQPFYENTTIVLTGDHLSMDKNFFKDFDPSYKRNIFNLILNSPVQTKNTKNREFAPFDMFPTILASMDIKISGDKLGLGTNLFSNQKTLIENKGLKTVESELGNNSNFFNDEFISENKDSVYSPMK</sequence>
<evidence type="ECO:0000256" key="6">
    <source>
        <dbReference type="ARBA" id="ARBA00023136"/>
    </source>
</evidence>
<keyword evidence="6 7" id="KW-0472">Membrane</keyword>
<dbReference type="GO" id="GO:0005886">
    <property type="term" value="C:plasma membrane"/>
    <property type="evidence" value="ECO:0007669"/>
    <property type="project" value="UniProtKB-SubCell"/>
</dbReference>
<evidence type="ECO:0000256" key="2">
    <source>
        <dbReference type="ARBA" id="ARBA00004936"/>
    </source>
</evidence>
<keyword evidence="4 7" id="KW-0812">Transmembrane</keyword>
<dbReference type="PANTHER" id="PTHR47371:SF3">
    <property type="entry name" value="PHOSPHOGLYCEROL TRANSFERASE I"/>
    <property type="match status" value="1"/>
</dbReference>